<keyword evidence="1" id="KW-1133">Transmembrane helix</keyword>
<evidence type="ECO:0000313" key="3">
    <source>
        <dbReference type="Proteomes" id="UP001568894"/>
    </source>
</evidence>
<evidence type="ECO:0000256" key="1">
    <source>
        <dbReference type="SAM" id="Phobius"/>
    </source>
</evidence>
<evidence type="ECO:0000313" key="2">
    <source>
        <dbReference type="EMBL" id="MEZ7514656.1"/>
    </source>
</evidence>
<dbReference type="RefSeq" id="WP_371568645.1">
    <property type="nucleotide sequence ID" value="NZ_JASMRN010000003.1"/>
</dbReference>
<accession>A0ABV4KBJ1</accession>
<organism evidence="2 3">
    <name type="scientific">Flavobacterium frigidarium</name>
    <dbReference type="NCBI Taxonomy" id="99286"/>
    <lineage>
        <taxon>Bacteria</taxon>
        <taxon>Pseudomonadati</taxon>
        <taxon>Bacteroidota</taxon>
        <taxon>Flavobacteriia</taxon>
        <taxon>Flavobacteriales</taxon>
        <taxon>Flavobacteriaceae</taxon>
        <taxon>Flavobacterium</taxon>
    </lineage>
</organism>
<dbReference type="EMBL" id="JASMRN010000003">
    <property type="protein sequence ID" value="MEZ7514656.1"/>
    <property type="molecule type" value="Genomic_DNA"/>
</dbReference>
<keyword evidence="3" id="KW-1185">Reference proteome</keyword>
<keyword evidence="1" id="KW-0472">Membrane</keyword>
<name>A0ABV4KBJ1_9FLAO</name>
<sequence length="113" mass="13198">MKYAEFNIENQIIEFHNTMIGFEKIVINNKTVSKKHSFSGATHQLPYKDCYLESKYVQFGNRKIELSLIKEGNTIDKKTVATDLKQRFFWIMMGVLSGIGTYQFLNYIVQFAN</sequence>
<gene>
    <name evidence="2" type="ORF">QO192_05080</name>
</gene>
<feature type="transmembrane region" description="Helical" evidence="1">
    <location>
        <begin position="88"/>
        <end position="109"/>
    </location>
</feature>
<keyword evidence="1" id="KW-0812">Transmembrane</keyword>
<proteinExistence type="predicted"/>
<protein>
    <submittedName>
        <fullName evidence="2">Uncharacterized protein</fullName>
    </submittedName>
</protein>
<dbReference type="Proteomes" id="UP001568894">
    <property type="component" value="Unassembled WGS sequence"/>
</dbReference>
<reference evidence="2 3" key="1">
    <citation type="submission" date="2023-05" db="EMBL/GenBank/DDBJ databases">
        <title>Adaptations of aquatic viruses from atmosphere-close ecosystems of the Central Arctic Ocean.</title>
        <authorList>
            <person name="Rahlff J."/>
            <person name="Holmfeldt K."/>
        </authorList>
    </citation>
    <scope>NUCLEOTIDE SEQUENCE [LARGE SCALE GENOMIC DNA]</scope>
    <source>
        <strain evidence="2 3">Arc14</strain>
    </source>
</reference>
<comment type="caution">
    <text evidence="2">The sequence shown here is derived from an EMBL/GenBank/DDBJ whole genome shotgun (WGS) entry which is preliminary data.</text>
</comment>